<dbReference type="GO" id="GO:0043171">
    <property type="term" value="P:peptide catabolic process"/>
    <property type="evidence" value="ECO:0007669"/>
    <property type="project" value="TreeGrafter"/>
</dbReference>
<dbReference type="SUPFAM" id="SSF63737">
    <property type="entry name" value="Leukotriene A4 hydrolase N-terminal domain"/>
    <property type="match status" value="1"/>
</dbReference>
<dbReference type="AlphaFoldDB" id="A0A914M539"/>
<dbReference type="InterPro" id="IPR045357">
    <property type="entry name" value="Aminopeptidase_N-like_N"/>
</dbReference>
<feature type="domain" description="Aminopeptidase N-like N-terminal" evidence="1">
    <location>
        <begin position="15"/>
        <end position="160"/>
    </location>
</feature>
<dbReference type="GO" id="GO:0070006">
    <property type="term" value="F:metalloaminopeptidase activity"/>
    <property type="evidence" value="ECO:0007669"/>
    <property type="project" value="TreeGrafter"/>
</dbReference>
<dbReference type="GO" id="GO:0005615">
    <property type="term" value="C:extracellular space"/>
    <property type="evidence" value="ECO:0007669"/>
    <property type="project" value="TreeGrafter"/>
</dbReference>
<dbReference type="Pfam" id="PF17900">
    <property type="entry name" value="Peptidase_M1_N"/>
    <property type="match status" value="1"/>
</dbReference>
<dbReference type="GO" id="GO:0008270">
    <property type="term" value="F:zinc ion binding"/>
    <property type="evidence" value="ECO:0007669"/>
    <property type="project" value="TreeGrafter"/>
</dbReference>
<dbReference type="GO" id="GO:0016020">
    <property type="term" value="C:membrane"/>
    <property type="evidence" value="ECO:0007669"/>
    <property type="project" value="TreeGrafter"/>
</dbReference>
<evidence type="ECO:0000259" key="1">
    <source>
        <dbReference type="Pfam" id="PF17900"/>
    </source>
</evidence>
<dbReference type="InterPro" id="IPR050344">
    <property type="entry name" value="Peptidase_M1_aminopeptidases"/>
</dbReference>
<evidence type="ECO:0000313" key="2">
    <source>
        <dbReference type="Proteomes" id="UP000887563"/>
    </source>
</evidence>
<dbReference type="PANTHER" id="PTHR11533:SF174">
    <property type="entry name" value="PUROMYCIN-SENSITIVE AMINOPEPTIDASE-RELATED"/>
    <property type="match status" value="1"/>
</dbReference>
<organism evidence="2 3">
    <name type="scientific">Meloidogyne incognita</name>
    <name type="common">Southern root-knot nematode worm</name>
    <name type="synonym">Oxyuris incognita</name>
    <dbReference type="NCBI Taxonomy" id="6306"/>
    <lineage>
        <taxon>Eukaryota</taxon>
        <taxon>Metazoa</taxon>
        <taxon>Ecdysozoa</taxon>
        <taxon>Nematoda</taxon>
        <taxon>Chromadorea</taxon>
        <taxon>Rhabditida</taxon>
        <taxon>Tylenchina</taxon>
        <taxon>Tylenchomorpha</taxon>
        <taxon>Tylenchoidea</taxon>
        <taxon>Meloidogynidae</taxon>
        <taxon>Meloidogyninae</taxon>
        <taxon>Meloidogyne</taxon>
        <taxon>Meloidogyne incognita group</taxon>
    </lineage>
</organism>
<dbReference type="GO" id="GO:0006508">
    <property type="term" value="P:proteolysis"/>
    <property type="evidence" value="ECO:0007669"/>
    <property type="project" value="TreeGrafter"/>
</dbReference>
<protein>
    <submittedName>
        <fullName evidence="3">Aminopeptidase N-like N-terminal domain-containing protein</fullName>
    </submittedName>
</protein>
<dbReference type="GO" id="GO:0005737">
    <property type="term" value="C:cytoplasm"/>
    <property type="evidence" value="ECO:0007669"/>
    <property type="project" value="TreeGrafter"/>
</dbReference>
<sequence>MTEEKFSKLPELVKTSRYEIQLAPCLRSSTFKGSEKIYLDILKPTNYFKLHSKEIEIEKTSLKLADGTVIKELKIELDRRWELLTVHFPNELSPQAVELDLEFIGGISNELKGFYRSPYKDQAGNKKMLASTQFESVYARRAFPCFDEPTYKAHFDSSIRS</sequence>
<dbReference type="Gene3D" id="2.60.40.1730">
    <property type="entry name" value="tricorn interacting facor f3 domain"/>
    <property type="match status" value="1"/>
</dbReference>
<dbReference type="PANTHER" id="PTHR11533">
    <property type="entry name" value="PROTEASE M1 ZINC METALLOPROTEASE"/>
    <property type="match status" value="1"/>
</dbReference>
<dbReference type="Proteomes" id="UP000887563">
    <property type="component" value="Unplaced"/>
</dbReference>
<proteinExistence type="predicted"/>
<dbReference type="GO" id="GO:0042277">
    <property type="term" value="F:peptide binding"/>
    <property type="evidence" value="ECO:0007669"/>
    <property type="project" value="TreeGrafter"/>
</dbReference>
<keyword evidence="2" id="KW-1185">Reference proteome</keyword>
<accession>A0A914M539</accession>
<dbReference type="WBParaSite" id="Minc3s01009g19810">
    <property type="protein sequence ID" value="Minc3s01009g19810"/>
    <property type="gene ID" value="Minc3s01009g19810"/>
</dbReference>
<evidence type="ECO:0000313" key="3">
    <source>
        <dbReference type="WBParaSite" id="Minc3s01009g19810"/>
    </source>
</evidence>
<dbReference type="InterPro" id="IPR042097">
    <property type="entry name" value="Aminopeptidase_N-like_N_sf"/>
</dbReference>
<name>A0A914M539_MELIC</name>
<reference evidence="3" key="1">
    <citation type="submission" date="2022-11" db="UniProtKB">
        <authorList>
            <consortium name="WormBaseParasite"/>
        </authorList>
    </citation>
    <scope>IDENTIFICATION</scope>
</reference>